<dbReference type="SMART" id="SM00291">
    <property type="entry name" value="ZnF_ZZ"/>
    <property type="match status" value="1"/>
</dbReference>
<feature type="compositionally biased region" description="Polar residues" evidence="9">
    <location>
        <begin position="592"/>
        <end position="601"/>
    </location>
</feature>
<feature type="domain" description="Bromo" evidence="10">
    <location>
        <begin position="438"/>
        <end position="489"/>
    </location>
</feature>
<dbReference type="SMART" id="SM00297">
    <property type="entry name" value="BROMO"/>
    <property type="match status" value="1"/>
</dbReference>
<gene>
    <name evidence="13" type="primary">NBR1</name>
    <name evidence="13" type="ORF">NPIL_147231</name>
</gene>
<dbReference type="CDD" id="cd14319">
    <property type="entry name" value="UBA_NBR1"/>
    <property type="match status" value="1"/>
</dbReference>
<dbReference type="PANTHER" id="PTHR20930">
    <property type="entry name" value="OVARIAN CARCINOMA ANTIGEN CA125-RELATED"/>
    <property type="match status" value="1"/>
</dbReference>
<evidence type="ECO:0000256" key="5">
    <source>
        <dbReference type="ARBA" id="ARBA00023117"/>
    </source>
</evidence>
<dbReference type="CDD" id="cd14947">
    <property type="entry name" value="NBR1_like"/>
    <property type="match status" value="1"/>
</dbReference>
<evidence type="ECO:0000256" key="1">
    <source>
        <dbReference type="ARBA" id="ARBA00004419"/>
    </source>
</evidence>
<keyword evidence="3 8" id="KW-0863">Zinc-finger</keyword>
<dbReference type="Proteomes" id="UP000887013">
    <property type="component" value="Unassembled WGS sequence"/>
</dbReference>
<evidence type="ECO:0000259" key="11">
    <source>
        <dbReference type="PROSITE" id="PS50030"/>
    </source>
</evidence>
<evidence type="ECO:0000313" key="14">
    <source>
        <dbReference type="Proteomes" id="UP000887013"/>
    </source>
</evidence>
<keyword evidence="14" id="KW-1185">Reference proteome</keyword>
<evidence type="ECO:0000256" key="2">
    <source>
        <dbReference type="ARBA" id="ARBA00022723"/>
    </source>
</evidence>
<dbReference type="Gene3D" id="1.20.920.10">
    <property type="entry name" value="Bromodomain-like"/>
    <property type="match status" value="1"/>
</dbReference>
<dbReference type="InterPro" id="IPR000433">
    <property type="entry name" value="Znf_ZZ"/>
</dbReference>
<dbReference type="GO" id="GO:0008270">
    <property type="term" value="F:zinc ion binding"/>
    <property type="evidence" value="ECO:0007669"/>
    <property type="project" value="UniProtKB-KW"/>
</dbReference>
<feature type="region of interest" description="Disordered" evidence="9">
    <location>
        <begin position="509"/>
        <end position="545"/>
    </location>
</feature>
<evidence type="ECO:0000256" key="6">
    <source>
        <dbReference type="ARBA" id="ARBA00023329"/>
    </source>
</evidence>
<dbReference type="InterPro" id="IPR001487">
    <property type="entry name" value="Bromodomain"/>
</dbReference>
<dbReference type="Gene3D" id="1.10.8.10">
    <property type="entry name" value="DNA helicase RuvA subunit, C-terminal domain"/>
    <property type="match status" value="1"/>
</dbReference>
<evidence type="ECO:0000259" key="12">
    <source>
        <dbReference type="PROSITE" id="PS50135"/>
    </source>
</evidence>
<evidence type="ECO:0000313" key="13">
    <source>
        <dbReference type="EMBL" id="GFU31444.1"/>
    </source>
</evidence>
<dbReference type="PRINTS" id="PR00503">
    <property type="entry name" value="BROMODOMAIN"/>
</dbReference>
<feature type="compositionally biased region" description="Low complexity" evidence="9">
    <location>
        <begin position="525"/>
        <end position="537"/>
    </location>
</feature>
<dbReference type="InterPro" id="IPR036427">
    <property type="entry name" value="Bromodomain-like_sf"/>
</dbReference>
<dbReference type="OrthoDB" id="6416720at2759"/>
<dbReference type="InterPro" id="IPR043145">
    <property type="entry name" value="Znf_ZZ_sf"/>
</dbReference>
<evidence type="ECO:0000256" key="8">
    <source>
        <dbReference type="PROSITE-ProRule" id="PRU00228"/>
    </source>
</evidence>
<dbReference type="GO" id="GO:0000407">
    <property type="term" value="C:phagophore assembly site"/>
    <property type="evidence" value="ECO:0007669"/>
    <property type="project" value="TreeGrafter"/>
</dbReference>
<dbReference type="InterPro" id="IPR009060">
    <property type="entry name" value="UBA-like_sf"/>
</dbReference>
<dbReference type="SUPFAM" id="SSF57850">
    <property type="entry name" value="RING/U-box"/>
    <property type="match status" value="1"/>
</dbReference>
<dbReference type="InterPro" id="IPR015940">
    <property type="entry name" value="UBA"/>
</dbReference>
<comment type="subcellular location">
    <subcellularLocation>
        <location evidence="1">Cytoplasmic vesicle</location>
        <location evidence="1">Autophagosome</location>
    </subcellularLocation>
</comment>
<keyword evidence="2" id="KW-0479">Metal-binding</keyword>
<evidence type="ECO:0000259" key="10">
    <source>
        <dbReference type="PROSITE" id="PS50014"/>
    </source>
</evidence>
<dbReference type="SUPFAM" id="SSF46934">
    <property type="entry name" value="UBA-like"/>
    <property type="match status" value="1"/>
</dbReference>
<dbReference type="CDD" id="cd02340">
    <property type="entry name" value="ZZ_NBR1_like"/>
    <property type="match status" value="1"/>
</dbReference>
<dbReference type="Gene3D" id="2.60.40.10">
    <property type="entry name" value="Immunoglobulins"/>
    <property type="match status" value="1"/>
</dbReference>
<feature type="region of interest" description="Disordered" evidence="9">
    <location>
        <begin position="592"/>
        <end position="612"/>
    </location>
</feature>
<name>A0A8X6UPX9_NEPPI</name>
<evidence type="ECO:0000256" key="9">
    <source>
        <dbReference type="SAM" id="MobiDB-lite"/>
    </source>
</evidence>
<dbReference type="EMBL" id="BMAW01129673">
    <property type="protein sequence ID" value="GFU31444.1"/>
    <property type="molecule type" value="Genomic_DNA"/>
</dbReference>
<evidence type="ECO:0000256" key="4">
    <source>
        <dbReference type="ARBA" id="ARBA00022833"/>
    </source>
</evidence>
<dbReference type="PROSITE" id="PS50014">
    <property type="entry name" value="BROMODOMAIN_2"/>
    <property type="match status" value="1"/>
</dbReference>
<dbReference type="GO" id="GO:0016236">
    <property type="term" value="P:macroautophagy"/>
    <property type="evidence" value="ECO:0007669"/>
    <property type="project" value="TreeGrafter"/>
</dbReference>
<dbReference type="GO" id="GO:0031410">
    <property type="term" value="C:cytoplasmic vesicle"/>
    <property type="evidence" value="ECO:0007669"/>
    <property type="project" value="UniProtKB-KW"/>
</dbReference>
<dbReference type="PROSITE" id="PS00633">
    <property type="entry name" value="BROMODOMAIN_1"/>
    <property type="match status" value="1"/>
</dbReference>
<feature type="compositionally biased region" description="Polar residues" evidence="9">
    <location>
        <begin position="509"/>
        <end position="519"/>
    </location>
</feature>
<comment type="caution">
    <text evidence="13">The sequence shown here is derived from an EMBL/GenBank/DDBJ whole genome shotgun (WGS) entry which is preliminary data.</text>
</comment>
<reference evidence="13" key="1">
    <citation type="submission" date="2020-08" db="EMBL/GenBank/DDBJ databases">
        <title>Multicomponent nature underlies the extraordinary mechanical properties of spider dragline silk.</title>
        <authorList>
            <person name="Kono N."/>
            <person name="Nakamura H."/>
            <person name="Mori M."/>
            <person name="Yoshida Y."/>
            <person name="Ohtoshi R."/>
            <person name="Malay A.D."/>
            <person name="Moran D.A.P."/>
            <person name="Tomita M."/>
            <person name="Numata K."/>
            <person name="Arakawa K."/>
        </authorList>
    </citation>
    <scope>NUCLEOTIDE SEQUENCE</scope>
</reference>
<evidence type="ECO:0000256" key="7">
    <source>
        <dbReference type="PROSITE-ProRule" id="PRU00035"/>
    </source>
</evidence>
<dbReference type="GO" id="GO:0070013">
    <property type="term" value="C:intracellular organelle lumen"/>
    <property type="evidence" value="ECO:0007669"/>
    <property type="project" value="UniProtKB-ARBA"/>
</dbReference>
<dbReference type="FunFam" id="2.60.40.10:FF:000199">
    <property type="entry name" value="next to BRCA1 gene 1 protein-like"/>
    <property type="match status" value="1"/>
</dbReference>
<dbReference type="Gene3D" id="3.30.60.90">
    <property type="match status" value="1"/>
</dbReference>
<dbReference type="InterPro" id="IPR032350">
    <property type="entry name" value="Nbr1_FW"/>
</dbReference>
<keyword evidence="6" id="KW-0968">Cytoplasmic vesicle</keyword>
<dbReference type="PROSITE" id="PS50135">
    <property type="entry name" value="ZF_ZZ_2"/>
    <property type="match status" value="1"/>
</dbReference>
<sequence>MRITANLIDEDPFACAVISSEVNPVEKKARKTESNWFFKNFIKNEKRRKDFIAKEKAEYRTKCSKDPNQNQKVKEVTRKFKNLHLSDTLSLYEYCNPTFEAASTSKPMDKDSVDLLNKAGYSNLPPDWLEEYLVKMKSEIKKEVLDELLQVSQGELPPINPGTATKVDENQSEFQGEVVHTGIFCDNCDQLIHGIRYKCGNCSDFDLCQECESLPNIHNKNHIFLKIRYPIALKMYLRQRGQEILTNSNPGKTYVGSRSRQAKKLYEAKFVHDDTVPDSTVLPPCIKFLKSWRVINTGLRVWTHATKLHLIQGSPGFIPSTDHVDVPHLKPGEEGVISVTFTTPPYPGVYRSHWNFCHKSRPFGDIVWCHIIVKSLEEIQKEKSEVENIQNEKTMSEIISSSELEKGDMTEQMKYCHFILKELFEIYSWPFYEFNPKDYKEKISTPMDISTVQTKLKKSVYTTPNEFFDDMQLIFMNCYAYHADPQMVAFAMKLQRIFETLYKKMPNESTSVKANSTPQIKVESGVHSPSDSVGSPSDSDEDKKRELKVQLIQESVENKQDEVACIAEVLTAVKKEHDRGNMVPRKLVVSSHTATPNNTPFDLTPPKSPDHHATAKEMHNITEDNSSQYIEDSYDDECSIVSLGSSESDTEFVVIPMPKCFNLSESFVSQHVPQWLQDSTQDSGSGYPHKTMHKVMQLGKQEVGIILDENLQQNCPTQKTPPTSETVSQETGVPELSVISCDQSLLEIVEKQKSNRKTNVSIVTDGSSSEVSIIESGDNSPTIENATQTIGSINVRLISEGITNDEVHIHSSTEKENVMQQEVIEVEDQSVDIPSNTTFPKFPVEFVNSTYDPAPVPTLAPNEERTVQVLPEGLVTGALSAAASVYNTARAVISTIQQPRNATGGLSQELPSTRNDSAALNPMVQLIEMGFCNRQQNEELLRKHNGDVALVVAELVNLNDNDWYASRHIPSPPPFD</sequence>
<feature type="domain" description="ZZ-type" evidence="12">
    <location>
        <begin position="180"/>
        <end position="232"/>
    </location>
</feature>
<dbReference type="FunFam" id="3.30.60.90:FF:000007">
    <property type="entry name" value="Next to BRCA1 gene 1 protein"/>
    <property type="match status" value="1"/>
</dbReference>
<dbReference type="GO" id="GO:0043130">
    <property type="term" value="F:ubiquitin binding"/>
    <property type="evidence" value="ECO:0007669"/>
    <property type="project" value="TreeGrafter"/>
</dbReference>
<dbReference type="Pfam" id="PF00439">
    <property type="entry name" value="Bromodomain"/>
    <property type="match status" value="1"/>
</dbReference>
<accession>A0A8X6UPX9</accession>
<dbReference type="AlphaFoldDB" id="A0A8X6UPX9"/>
<dbReference type="Pfam" id="PF00569">
    <property type="entry name" value="ZZ"/>
    <property type="match status" value="1"/>
</dbReference>
<protein>
    <submittedName>
        <fullName evidence="13">Next to BRCA1 gene 1 protein</fullName>
    </submittedName>
</protein>
<evidence type="ECO:0000256" key="3">
    <source>
        <dbReference type="ARBA" id="ARBA00022771"/>
    </source>
</evidence>
<dbReference type="Pfam" id="PF16158">
    <property type="entry name" value="N_BRCA1_IG"/>
    <property type="match status" value="1"/>
</dbReference>
<feature type="domain" description="UBA" evidence="11">
    <location>
        <begin position="914"/>
        <end position="958"/>
    </location>
</feature>
<dbReference type="SUPFAM" id="SSF47370">
    <property type="entry name" value="Bromodomain"/>
    <property type="match status" value="1"/>
</dbReference>
<keyword evidence="5 7" id="KW-0103">Bromodomain</keyword>
<dbReference type="InterPro" id="IPR013783">
    <property type="entry name" value="Ig-like_fold"/>
</dbReference>
<dbReference type="PANTHER" id="PTHR20930:SF2">
    <property type="entry name" value="NEXT TO BRCA1 GENE 1 PROTEIN"/>
    <property type="match status" value="1"/>
</dbReference>
<keyword evidence="4" id="KW-0862">Zinc</keyword>
<dbReference type="PROSITE" id="PS01357">
    <property type="entry name" value="ZF_ZZ_1"/>
    <property type="match status" value="1"/>
</dbReference>
<dbReference type="InterPro" id="IPR018359">
    <property type="entry name" value="Bromodomain_CS"/>
</dbReference>
<dbReference type="GO" id="GO:0005776">
    <property type="term" value="C:autophagosome"/>
    <property type="evidence" value="ECO:0007669"/>
    <property type="project" value="UniProtKB-SubCell"/>
</dbReference>
<proteinExistence type="predicted"/>
<organism evidence="13 14">
    <name type="scientific">Nephila pilipes</name>
    <name type="common">Giant wood spider</name>
    <name type="synonym">Nephila maculata</name>
    <dbReference type="NCBI Taxonomy" id="299642"/>
    <lineage>
        <taxon>Eukaryota</taxon>
        <taxon>Metazoa</taxon>
        <taxon>Ecdysozoa</taxon>
        <taxon>Arthropoda</taxon>
        <taxon>Chelicerata</taxon>
        <taxon>Arachnida</taxon>
        <taxon>Araneae</taxon>
        <taxon>Araneomorphae</taxon>
        <taxon>Entelegynae</taxon>
        <taxon>Araneoidea</taxon>
        <taxon>Nephilidae</taxon>
        <taxon>Nephila</taxon>
    </lineage>
</organism>
<dbReference type="PROSITE" id="PS50030">
    <property type="entry name" value="UBA"/>
    <property type="match status" value="1"/>
</dbReference>